<feature type="region of interest" description="Disordered" evidence="1">
    <location>
        <begin position="49"/>
        <end position="77"/>
    </location>
</feature>
<evidence type="ECO:0000313" key="3">
    <source>
        <dbReference type="Proteomes" id="UP000614239"/>
    </source>
</evidence>
<proteinExistence type="predicted"/>
<evidence type="ECO:0000313" key="2">
    <source>
        <dbReference type="EMBL" id="GGO95630.1"/>
    </source>
</evidence>
<protein>
    <submittedName>
        <fullName evidence="2">Uncharacterized protein</fullName>
    </submittedName>
</protein>
<evidence type="ECO:0000256" key="1">
    <source>
        <dbReference type="SAM" id="MobiDB-lite"/>
    </source>
</evidence>
<dbReference type="EMBL" id="BMNJ01000001">
    <property type="protein sequence ID" value="GGO95630.1"/>
    <property type="molecule type" value="Genomic_DNA"/>
</dbReference>
<comment type="caution">
    <text evidence="2">The sequence shown here is derived from an EMBL/GenBank/DDBJ whole genome shotgun (WGS) entry which is preliminary data.</text>
</comment>
<feature type="region of interest" description="Disordered" evidence="1">
    <location>
        <begin position="1"/>
        <end position="22"/>
    </location>
</feature>
<dbReference type="Proteomes" id="UP000614239">
    <property type="component" value="Unassembled WGS sequence"/>
</dbReference>
<sequence>MAEARATVSRVRMTSSPTGSSVKARIVRCARSASMVALRTGAVIGSRSARGAVDAEGAAEGTDDSAGRGIAGLMSRA</sequence>
<reference evidence="2" key="2">
    <citation type="submission" date="2020-09" db="EMBL/GenBank/DDBJ databases">
        <authorList>
            <person name="Sun Q."/>
            <person name="Zhou Y."/>
        </authorList>
    </citation>
    <scope>NUCLEOTIDE SEQUENCE</scope>
    <source>
        <strain evidence="2">CGMCC 4.7372</strain>
    </source>
</reference>
<keyword evidence="3" id="KW-1185">Reference proteome</keyword>
<feature type="compositionally biased region" description="Polar residues" evidence="1">
    <location>
        <begin position="12"/>
        <end position="21"/>
    </location>
</feature>
<name>A0A8H9H721_9ACTO</name>
<dbReference type="AlphaFoldDB" id="A0A8H9H721"/>
<gene>
    <name evidence="2" type="ORF">GCM10011612_03950</name>
</gene>
<reference evidence="2" key="1">
    <citation type="journal article" date="2014" name="Int. J. Syst. Evol. Microbiol.">
        <title>Complete genome sequence of Corynebacterium casei LMG S-19264T (=DSM 44701T), isolated from a smear-ripened cheese.</title>
        <authorList>
            <consortium name="US DOE Joint Genome Institute (JGI-PGF)"/>
            <person name="Walter F."/>
            <person name="Albersmeier A."/>
            <person name="Kalinowski J."/>
            <person name="Ruckert C."/>
        </authorList>
    </citation>
    <scope>NUCLEOTIDE SEQUENCE</scope>
    <source>
        <strain evidence="2">CGMCC 4.7372</strain>
    </source>
</reference>
<accession>A0A8H9H721</accession>
<organism evidence="2 3">
    <name type="scientific">Actinomyces gaoshouyii</name>
    <dbReference type="NCBI Taxonomy" id="1960083"/>
    <lineage>
        <taxon>Bacteria</taxon>
        <taxon>Bacillati</taxon>
        <taxon>Actinomycetota</taxon>
        <taxon>Actinomycetes</taxon>
        <taxon>Actinomycetales</taxon>
        <taxon>Actinomycetaceae</taxon>
        <taxon>Actinomyces</taxon>
    </lineage>
</organism>